<dbReference type="PANTHER" id="PTHR42693:SF53">
    <property type="entry name" value="ENDO-4-O-SULFATASE"/>
    <property type="match status" value="1"/>
</dbReference>
<dbReference type="Gene3D" id="3.40.720.10">
    <property type="entry name" value="Alkaline Phosphatase, subunit A"/>
    <property type="match status" value="1"/>
</dbReference>
<dbReference type="AlphaFoldDB" id="A0A3D8MCG8"/>
<dbReference type="EMBL" id="QRHA01000002">
    <property type="protein sequence ID" value="RDV27985.1"/>
    <property type="molecule type" value="Genomic_DNA"/>
</dbReference>
<dbReference type="RefSeq" id="WP_115591876.1">
    <property type="nucleotide sequence ID" value="NZ_QRHA01000002.1"/>
</dbReference>
<evidence type="ECO:0000256" key="2">
    <source>
        <dbReference type="ARBA" id="ARBA00022723"/>
    </source>
</evidence>
<evidence type="ECO:0000259" key="5">
    <source>
        <dbReference type="Pfam" id="PF00884"/>
    </source>
</evidence>
<dbReference type="Gene3D" id="3.30.1120.10">
    <property type="match status" value="1"/>
</dbReference>
<evidence type="ECO:0000313" key="7">
    <source>
        <dbReference type="Proteomes" id="UP000256561"/>
    </source>
</evidence>
<keyword evidence="2" id="KW-0479">Metal-binding</keyword>
<keyword evidence="7" id="KW-1185">Reference proteome</keyword>
<dbReference type="SUPFAM" id="SSF53649">
    <property type="entry name" value="Alkaline phosphatase-like"/>
    <property type="match status" value="1"/>
</dbReference>
<feature type="domain" description="Sulfatase N-terminal" evidence="5">
    <location>
        <begin position="36"/>
        <end position="405"/>
    </location>
</feature>
<dbReference type="InterPro" id="IPR050738">
    <property type="entry name" value="Sulfatase"/>
</dbReference>
<keyword evidence="4" id="KW-0106">Calcium</keyword>
<evidence type="ECO:0000313" key="6">
    <source>
        <dbReference type="EMBL" id="RDV27985.1"/>
    </source>
</evidence>
<dbReference type="PROSITE" id="PS00149">
    <property type="entry name" value="SULFATASE_2"/>
    <property type="match status" value="1"/>
</dbReference>
<reference evidence="7" key="1">
    <citation type="submission" date="2018-08" db="EMBL/GenBank/DDBJ databases">
        <authorList>
            <person name="Zhang J."/>
            <person name="Du Z.-J."/>
        </authorList>
    </citation>
    <scope>NUCLEOTIDE SEQUENCE [LARGE SCALE GENOMIC DNA]</scope>
    <source>
        <strain evidence="7">KCTC 52655</strain>
    </source>
</reference>
<dbReference type="Proteomes" id="UP000256561">
    <property type="component" value="Unassembled WGS sequence"/>
</dbReference>
<protein>
    <submittedName>
        <fullName evidence="6">Arylsulfatase</fullName>
    </submittedName>
</protein>
<dbReference type="GO" id="GO:0004065">
    <property type="term" value="F:arylsulfatase activity"/>
    <property type="evidence" value="ECO:0007669"/>
    <property type="project" value="TreeGrafter"/>
</dbReference>
<dbReference type="CDD" id="cd16143">
    <property type="entry name" value="ARS_like"/>
    <property type="match status" value="1"/>
</dbReference>
<dbReference type="InterPro" id="IPR000917">
    <property type="entry name" value="Sulfatase_N"/>
</dbReference>
<gene>
    <name evidence="6" type="ORF">DXV75_03175</name>
</gene>
<dbReference type="PROSITE" id="PS00523">
    <property type="entry name" value="SULFATASE_1"/>
    <property type="match status" value="1"/>
</dbReference>
<keyword evidence="3" id="KW-0378">Hydrolase</keyword>
<sequence>MATTLLISLWGCTSPDIQETKPSAELSDTAAEALKPNIIIFYADDLGYGDLSAYGATAVTTPNIDALSAHGIRYTDAHSPAATCTPSRYSLLTGEFAFRNNAAILPGDAPLIIDPERPTLPKMLQQVGYTTAVVGKWHLGLGRGEVDWNQAVKPGPLEIGFDYSFLIPATGDRVPTAYLENHHIVGLDPNDPIEVSYETNISDRPLGTEHPELLKQQADLQHSGSIINGISRIGWMRGGKDAEWRDEDFPIVMTDKAISFIDENQSAPFMLFFPFNDIHVPRVPNERFQGATDMGPRGDAIVQMDWMTGRIIDALEKRGLMDNTLIIFSSDNGPVLDDGYADQAVERIGDHQPAGPFSGGKYSVHEGGTRVPMITYYAGQKRTGESDALISHIDFYASLAKMVGYPLANTEAIDSENILPALMDATADGREEMLEEAFAIGLRQGNWKYIAPFSGDLPDWLANKEVRTGIGSEPLLYNLDEDLKEQHNLADAHPERTRQMAARLEAIKQRTERESEQ</sequence>
<dbReference type="InterPro" id="IPR017850">
    <property type="entry name" value="Alkaline_phosphatase_core_sf"/>
</dbReference>
<comment type="similarity">
    <text evidence="1">Belongs to the sulfatase family.</text>
</comment>
<dbReference type="OrthoDB" id="9803751at2"/>
<dbReference type="InterPro" id="IPR024607">
    <property type="entry name" value="Sulfatase_CS"/>
</dbReference>
<name>A0A3D8MCG8_9ALTE</name>
<evidence type="ECO:0000256" key="3">
    <source>
        <dbReference type="ARBA" id="ARBA00022801"/>
    </source>
</evidence>
<organism evidence="6 7">
    <name type="scientific">Alteromonas aestuariivivens</name>
    <dbReference type="NCBI Taxonomy" id="1938339"/>
    <lineage>
        <taxon>Bacteria</taxon>
        <taxon>Pseudomonadati</taxon>
        <taxon>Pseudomonadota</taxon>
        <taxon>Gammaproteobacteria</taxon>
        <taxon>Alteromonadales</taxon>
        <taxon>Alteromonadaceae</taxon>
        <taxon>Alteromonas/Salinimonas group</taxon>
        <taxon>Alteromonas</taxon>
    </lineage>
</organism>
<dbReference type="GO" id="GO:0046872">
    <property type="term" value="F:metal ion binding"/>
    <property type="evidence" value="ECO:0007669"/>
    <property type="project" value="UniProtKB-KW"/>
</dbReference>
<proteinExistence type="inferred from homology"/>
<accession>A0A3D8MCG8</accession>
<dbReference type="PANTHER" id="PTHR42693">
    <property type="entry name" value="ARYLSULFATASE FAMILY MEMBER"/>
    <property type="match status" value="1"/>
</dbReference>
<comment type="caution">
    <text evidence="6">The sequence shown here is derived from an EMBL/GenBank/DDBJ whole genome shotgun (WGS) entry which is preliminary data.</text>
</comment>
<evidence type="ECO:0000256" key="1">
    <source>
        <dbReference type="ARBA" id="ARBA00008779"/>
    </source>
</evidence>
<dbReference type="Pfam" id="PF00884">
    <property type="entry name" value="Sulfatase"/>
    <property type="match status" value="1"/>
</dbReference>
<evidence type="ECO:0000256" key="4">
    <source>
        <dbReference type="ARBA" id="ARBA00022837"/>
    </source>
</evidence>